<dbReference type="AlphaFoldDB" id="A0AA40DMU7"/>
<name>A0AA40DMU7_9PEZI</name>
<dbReference type="EMBL" id="JAUIRO010000007">
    <property type="protein sequence ID" value="KAK0707001.1"/>
    <property type="molecule type" value="Genomic_DNA"/>
</dbReference>
<protein>
    <submittedName>
        <fullName evidence="1">Uncharacterized protein</fullName>
    </submittedName>
</protein>
<gene>
    <name evidence="1" type="ORF">B0T26DRAFT_482231</name>
</gene>
<evidence type="ECO:0000313" key="1">
    <source>
        <dbReference type="EMBL" id="KAK0707001.1"/>
    </source>
</evidence>
<accession>A0AA40DMU7</accession>
<dbReference type="Proteomes" id="UP001172101">
    <property type="component" value="Unassembled WGS sequence"/>
</dbReference>
<reference evidence="1" key="1">
    <citation type="submission" date="2023-06" db="EMBL/GenBank/DDBJ databases">
        <title>Genome-scale phylogeny and comparative genomics of the fungal order Sordariales.</title>
        <authorList>
            <consortium name="Lawrence Berkeley National Laboratory"/>
            <person name="Hensen N."/>
            <person name="Bonometti L."/>
            <person name="Westerberg I."/>
            <person name="Brannstrom I.O."/>
            <person name="Guillou S."/>
            <person name="Cros-Aarteil S."/>
            <person name="Calhoun S."/>
            <person name="Haridas S."/>
            <person name="Kuo A."/>
            <person name="Mondo S."/>
            <person name="Pangilinan J."/>
            <person name="Riley R."/>
            <person name="LaButti K."/>
            <person name="Andreopoulos B."/>
            <person name="Lipzen A."/>
            <person name="Chen C."/>
            <person name="Yanf M."/>
            <person name="Daum C."/>
            <person name="Ng V."/>
            <person name="Clum A."/>
            <person name="Steindorff A."/>
            <person name="Ohm R."/>
            <person name="Martin F."/>
            <person name="Silar P."/>
            <person name="Natvig D."/>
            <person name="Lalanne C."/>
            <person name="Gautier V."/>
            <person name="Ament-velasquez S.L."/>
            <person name="Kruys A."/>
            <person name="Hutchinson M.I."/>
            <person name="Powell A.J."/>
            <person name="Barry K."/>
            <person name="Miller A.N."/>
            <person name="Grigoriev I.V."/>
            <person name="Debuchy R."/>
            <person name="Gladieux P."/>
            <person name="Thoren M.H."/>
            <person name="Johannesson H."/>
        </authorList>
    </citation>
    <scope>NUCLEOTIDE SEQUENCE</scope>
    <source>
        <strain evidence="1">SMH2392-1A</strain>
    </source>
</reference>
<sequence length="466" mass="53093">MAIHKSCPLLEHISRNCWASSWWLTPVRGRRGTVGISQKENPALYLSHFSELKSLSIHGFRGEISLWTKLIVNILLESPSLTALGLSMHIDTIITQHELDGCPGRQGSQGCLDKSICVLFPTVCREYIEKGGQPLRLQSLVLGLGMTVSDQETPIHDAEFSLEGEAKVGSTVQAIEQLSRVVDLSTLRHLSIFNHQIHTGPHTLFHAPVQHSDRVWCVILTQKNLCSKLDTLSFSSYKPSLNYVIHDTATMAHLGIQFESLTDWTRSSTITFEPRWADLRGAWGLSLPLDRDGTALSHMDGSTALRTLILDSHYPVNVQRNGAIIRELQKLPNLEHLWLRCPYCVDETWHYRVPQKILSCVYLAASDKTARRMLQLWGNSGRPVAQMRSQTWLDFGYGNIVSHCKNLRYLRTCDERLRVVRTKDRHRFEQLGRWEDEFEAPDFFRASGREWVCANSWPSKETYLHA</sequence>
<proteinExistence type="predicted"/>
<comment type="caution">
    <text evidence="1">The sequence shown here is derived from an EMBL/GenBank/DDBJ whole genome shotgun (WGS) entry which is preliminary data.</text>
</comment>
<keyword evidence="2" id="KW-1185">Reference proteome</keyword>
<dbReference type="GeneID" id="85318552"/>
<dbReference type="RefSeq" id="XP_060292095.1">
    <property type="nucleotide sequence ID" value="XM_060435282.1"/>
</dbReference>
<evidence type="ECO:0000313" key="2">
    <source>
        <dbReference type="Proteomes" id="UP001172101"/>
    </source>
</evidence>
<organism evidence="1 2">
    <name type="scientific">Lasiosphaeria miniovina</name>
    <dbReference type="NCBI Taxonomy" id="1954250"/>
    <lineage>
        <taxon>Eukaryota</taxon>
        <taxon>Fungi</taxon>
        <taxon>Dikarya</taxon>
        <taxon>Ascomycota</taxon>
        <taxon>Pezizomycotina</taxon>
        <taxon>Sordariomycetes</taxon>
        <taxon>Sordariomycetidae</taxon>
        <taxon>Sordariales</taxon>
        <taxon>Lasiosphaeriaceae</taxon>
        <taxon>Lasiosphaeria</taxon>
    </lineage>
</organism>